<name>A0AAV9DT49_ACOCL</name>
<feature type="signal peptide" evidence="3">
    <location>
        <begin position="1"/>
        <end position="20"/>
    </location>
</feature>
<evidence type="ECO:0000259" key="4">
    <source>
        <dbReference type="Pfam" id="PF08263"/>
    </source>
</evidence>
<accession>A0AAV9DT49</accession>
<keyword evidence="1" id="KW-0433">Leucine-rich repeat</keyword>
<dbReference type="Proteomes" id="UP001180020">
    <property type="component" value="Unassembled WGS sequence"/>
</dbReference>
<dbReference type="InterPro" id="IPR001611">
    <property type="entry name" value="Leu-rich_rpt"/>
</dbReference>
<evidence type="ECO:0000313" key="5">
    <source>
        <dbReference type="EMBL" id="KAK1304408.1"/>
    </source>
</evidence>
<feature type="domain" description="Leucine-rich repeat-containing N-terminal plant-type" evidence="4">
    <location>
        <begin position="30"/>
        <end position="71"/>
    </location>
</feature>
<evidence type="ECO:0000256" key="1">
    <source>
        <dbReference type="ARBA" id="ARBA00022614"/>
    </source>
</evidence>
<comment type="caution">
    <text evidence="5">The sequence shown here is derived from an EMBL/GenBank/DDBJ whole genome shotgun (WGS) entry which is preliminary data.</text>
</comment>
<dbReference type="InterPro" id="IPR013210">
    <property type="entry name" value="LRR_N_plant-typ"/>
</dbReference>
<dbReference type="PANTHER" id="PTHR48009:SF1">
    <property type="entry name" value="LEUCINE-RICH REPEAT (LRR) FAMILY PROTEIN"/>
    <property type="match status" value="1"/>
</dbReference>
<reference evidence="5" key="2">
    <citation type="submission" date="2023-06" db="EMBL/GenBank/DDBJ databases">
        <authorList>
            <person name="Ma L."/>
            <person name="Liu K.-W."/>
            <person name="Li Z."/>
            <person name="Hsiao Y.-Y."/>
            <person name="Qi Y."/>
            <person name="Fu T."/>
            <person name="Tang G."/>
            <person name="Zhang D."/>
            <person name="Sun W.-H."/>
            <person name="Liu D.-K."/>
            <person name="Li Y."/>
            <person name="Chen G.-Z."/>
            <person name="Liu X.-D."/>
            <person name="Liao X.-Y."/>
            <person name="Jiang Y.-T."/>
            <person name="Yu X."/>
            <person name="Hao Y."/>
            <person name="Huang J."/>
            <person name="Zhao X.-W."/>
            <person name="Ke S."/>
            <person name="Chen Y.-Y."/>
            <person name="Wu W.-L."/>
            <person name="Hsu J.-L."/>
            <person name="Lin Y.-F."/>
            <person name="Huang M.-D."/>
            <person name="Li C.-Y."/>
            <person name="Huang L."/>
            <person name="Wang Z.-W."/>
            <person name="Zhao X."/>
            <person name="Zhong W.-Y."/>
            <person name="Peng D.-H."/>
            <person name="Ahmad S."/>
            <person name="Lan S."/>
            <person name="Zhang J.-S."/>
            <person name="Tsai W.-C."/>
            <person name="Van De Peer Y."/>
            <person name="Liu Z.-J."/>
        </authorList>
    </citation>
    <scope>NUCLEOTIDE SEQUENCE</scope>
    <source>
        <strain evidence="5">CP</strain>
        <tissue evidence="5">Leaves</tissue>
    </source>
</reference>
<sequence length="385" mass="40736">MASVSCSLCLFLFIILSAHSTQQTRLSVGDTDALSAIKTTLRDLPGSDFLSTWVFNSTSDPCSTFSGILCSDPTLGPSRVTSLSLGTGLEGSPGLLGSLSTAIANLTALTQLVATSSSGPIPASLGGLSNLHTLDLGQNNLQGPIPPELCELPQLKVLVLASNRLSGWVPQFKNQEQLLHLDLQKNCISGPLPPSLPPTLRYLSVSGNQMSGALPALPPDLGYLDLSMNAFTGDIPLSAFRSSTALLQRNNFTGPLTDCADMVGSVVGWTVDLSHNALSGDLPGFLAEAESLFMNNNQFTGAVPMEYVRNVYTGRMRTLYLQHNFLSGFPLPAGSPLPESAALCVSYNCMVPPVQSSTCPASAGDLQYRPLYQCPVFNNITSIHL</sequence>
<dbReference type="Gene3D" id="3.80.10.10">
    <property type="entry name" value="Ribonuclease Inhibitor"/>
    <property type="match status" value="2"/>
</dbReference>
<dbReference type="AlphaFoldDB" id="A0AAV9DT49"/>
<proteinExistence type="predicted"/>
<dbReference type="EMBL" id="JAUJYO010000011">
    <property type="protein sequence ID" value="KAK1304408.1"/>
    <property type="molecule type" value="Genomic_DNA"/>
</dbReference>
<organism evidence="5 6">
    <name type="scientific">Acorus calamus</name>
    <name type="common">Sweet flag</name>
    <dbReference type="NCBI Taxonomy" id="4465"/>
    <lineage>
        <taxon>Eukaryota</taxon>
        <taxon>Viridiplantae</taxon>
        <taxon>Streptophyta</taxon>
        <taxon>Embryophyta</taxon>
        <taxon>Tracheophyta</taxon>
        <taxon>Spermatophyta</taxon>
        <taxon>Magnoliopsida</taxon>
        <taxon>Liliopsida</taxon>
        <taxon>Acoraceae</taxon>
        <taxon>Acorus</taxon>
    </lineage>
</organism>
<dbReference type="InterPro" id="IPR032675">
    <property type="entry name" value="LRR_dom_sf"/>
</dbReference>
<reference evidence="5" key="1">
    <citation type="journal article" date="2023" name="Nat. Commun.">
        <title>Diploid and tetraploid genomes of Acorus and the evolution of monocots.</title>
        <authorList>
            <person name="Ma L."/>
            <person name="Liu K.W."/>
            <person name="Li Z."/>
            <person name="Hsiao Y.Y."/>
            <person name="Qi Y."/>
            <person name="Fu T."/>
            <person name="Tang G.D."/>
            <person name="Zhang D."/>
            <person name="Sun W.H."/>
            <person name="Liu D.K."/>
            <person name="Li Y."/>
            <person name="Chen G.Z."/>
            <person name="Liu X.D."/>
            <person name="Liao X.Y."/>
            <person name="Jiang Y.T."/>
            <person name="Yu X."/>
            <person name="Hao Y."/>
            <person name="Huang J."/>
            <person name="Zhao X.W."/>
            <person name="Ke S."/>
            <person name="Chen Y.Y."/>
            <person name="Wu W.L."/>
            <person name="Hsu J.L."/>
            <person name="Lin Y.F."/>
            <person name="Huang M.D."/>
            <person name="Li C.Y."/>
            <person name="Huang L."/>
            <person name="Wang Z.W."/>
            <person name="Zhao X."/>
            <person name="Zhong W.Y."/>
            <person name="Peng D.H."/>
            <person name="Ahmad S."/>
            <person name="Lan S."/>
            <person name="Zhang J.S."/>
            <person name="Tsai W.C."/>
            <person name="Van de Peer Y."/>
            <person name="Liu Z.J."/>
        </authorList>
    </citation>
    <scope>NUCLEOTIDE SEQUENCE</scope>
    <source>
        <strain evidence="5">CP</strain>
    </source>
</reference>
<keyword evidence="6" id="KW-1185">Reference proteome</keyword>
<feature type="chain" id="PRO_5043608757" description="Leucine-rich repeat-containing N-terminal plant-type domain-containing protein" evidence="3">
    <location>
        <begin position="21"/>
        <end position="385"/>
    </location>
</feature>
<dbReference type="PANTHER" id="PTHR48009">
    <property type="entry name" value="LEUCINE-RICH REPEAT (LRR) FAMILY PROTEIN"/>
    <property type="match status" value="1"/>
</dbReference>
<gene>
    <name evidence="5" type="ORF">QJS10_CPB11g00234</name>
</gene>
<evidence type="ECO:0000256" key="3">
    <source>
        <dbReference type="SAM" id="SignalP"/>
    </source>
</evidence>
<dbReference type="InterPro" id="IPR053213">
    <property type="entry name" value="RLP29"/>
</dbReference>
<keyword evidence="3" id="KW-0732">Signal</keyword>
<keyword evidence="2" id="KW-0677">Repeat</keyword>
<dbReference type="Pfam" id="PF08263">
    <property type="entry name" value="LRRNT_2"/>
    <property type="match status" value="1"/>
</dbReference>
<protein>
    <recommendedName>
        <fullName evidence="4">Leucine-rich repeat-containing N-terminal plant-type domain-containing protein</fullName>
    </recommendedName>
</protein>
<dbReference type="Pfam" id="PF00560">
    <property type="entry name" value="LRR_1"/>
    <property type="match status" value="2"/>
</dbReference>
<evidence type="ECO:0000256" key="2">
    <source>
        <dbReference type="ARBA" id="ARBA00022737"/>
    </source>
</evidence>
<evidence type="ECO:0000313" key="6">
    <source>
        <dbReference type="Proteomes" id="UP001180020"/>
    </source>
</evidence>
<dbReference type="SUPFAM" id="SSF52058">
    <property type="entry name" value="L domain-like"/>
    <property type="match status" value="1"/>
</dbReference>